<dbReference type="GO" id="GO:0016787">
    <property type="term" value="F:hydrolase activity"/>
    <property type="evidence" value="ECO:0007669"/>
    <property type="project" value="UniProtKB-KW"/>
</dbReference>
<feature type="domain" description="Fungal lipase-type" evidence="1">
    <location>
        <begin position="1"/>
        <end position="104"/>
    </location>
</feature>
<dbReference type="Proteomes" id="UP000193922">
    <property type="component" value="Unassembled WGS sequence"/>
</dbReference>
<dbReference type="InterPro" id="IPR029058">
    <property type="entry name" value="AB_hydrolase_fold"/>
</dbReference>
<protein>
    <submittedName>
        <fullName evidence="2">Alpha/beta-hydrolase</fullName>
    </submittedName>
</protein>
<sequence>VHIGFLAGYKSTADGIKKNIADLAAKYPDYKIVLTGHSLGGAEATIAAADIVLTRQEWVSKLQLWTYGEPRVGTPAFVNWLSQQPFPIYRVVNKGDLVPQIPTRSLGFQHHSQEVWYSPNDGTKFCGSNGE</sequence>
<evidence type="ECO:0000259" key="1">
    <source>
        <dbReference type="Pfam" id="PF01764"/>
    </source>
</evidence>
<dbReference type="PANTHER" id="PTHR45856">
    <property type="entry name" value="ALPHA/BETA-HYDROLASES SUPERFAMILY PROTEIN"/>
    <property type="match status" value="1"/>
</dbReference>
<dbReference type="EMBL" id="MCFD01000003">
    <property type="protein sequence ID" value="ORX72380.1"/>
    <property type="molecule type" value="Genomic_DNA"/>
</dbReference>
<feature type="non-terminal residue" evidence="2">
    <location>
        <position position="131"/>
    </location>
</feature>
<gene>
    <name evidence="2" type="ORF">DL89DRAFT_215373</name>
</gene>
<dbReference type="PANTHER" id="PTHR45856:SF25">
    <property type="entry name" value="FUNGAL LIPASE-LIKE DOMAIN-CONTAINING PROTEIN"/>
    <property type="match status" value="1"/>
</dbReference>
<dbReference type="Pfam" id="PF01764">
    <property type="entry name" value="Lipase_3"/>
    <property type="match status" value="1"/>
</dbReference>
<evidence type="ECO:0000313" key="2">
    <source>
        <dbReference type="EMBL" id="ORX72380.1"/>
    </source>
</evidence>
<comment type="caution">
    <text evidence="2">The sequence shown here is derived from an EMBL/GenBank/DDBJ whole genome shotgun (WGS) entry which is preliminary data.</text>
</comment>
<feature type="non-terminal residue" evidence="2">
    <location>
        <position position="1"/>
    </location>
</feature>
<dbReference type="OrthoDB" id="426718at2759"/>
<dbReference type="SUPFAM" id="SSF53474">
    <property type="entry name" value="alpha/beta-Hydrolases"/>
    <property type="match status" value="1"/>
</dbReference>
<name>A0A1Y1WFQ3_9FUNG</name>
<keyword evidence="3" id="KW-1185">Reference proteome</keyword>
<dbReference type="AlphaFoldDB" id="A0A1Y1WFQ3"/>
<accession>A0A1Y1WFQ3</accession>
<dbReference type="InterPro" id="IPR051218">
    <property type="entry name" value="Sec_MonoDiacylglyc_Lipase"/>
</dbReference>
<evidence type="ECO:0000313" key="3">
    <source>
        <dbReference type="Proteomes" id="UP000193922"/>
    </source>
</evidence>
<proteinExistence type="predicted"/>
<dbReference type="GO" id="GO:0006629">
    <property type="term" value="P:lipid metabolic process"/>
    <property type="evidence" value="ECO:0007669"/>
    <property type="project" value="InterPro"/>
</dbReference>
<dbReference type="CDD" id="cd00519">
    <property type="entry name" value="Lipase_3"/>
    <property type="match status" value="1"/>
</dbReference>
<dbReference type="GeneID" id="63800933"/>
<dbReference type="RefSeq" id="XP_040745804.1">
    <property type="nucleotide sequence ID" value="XM_040884285.1"/>
</dbReference>
<organism evidence="2 3">
    <name type="scientific">Linderina pennispora</name>
    <dbReference type="NCBI Taxonomy" id="61395"/>
    <lineage>
        <taxon>Eukaryota</taxon>
        <taxon>Fungi</taxon>
        <taxon>Fungi incertae sedis</taxon>
        <taxon>Zoopagomycota</taxon>
        <taxon>Kickxellomycotina</taxon>
        <taxon>Kickxellomycetes</taxon>
        <taxon>Kickxellales</taxon>
        <taxon>Kickxellaceae</taxon>
        <taxon>Linderina</taxon>
    </lineage>
</organism>
<dbReference type="Gene3D" id="3.40.50.1820">
    <property type="entry name" value="alpha/beta hydrolase"/>
    <property type="match status" value="1"/>
</dbReference>
<keyword evidence="2" id="KW-0378">Hydrolase</keyword>
<reference evidence="2 3" key="1">
    <citation type="submission" date="2016-07" db="EMBL/GenBank/DDBJ databases">
        <title>Pervasive Adenine N6-methylation of Active Genes in Fungi.</title>
        <authorList>
            <consortium name="DOE Joint Genome Institute"/>
            <person name="Mondo S.J."/>
            <person name="Dannebaum R.O."/>
            <person name="Kuo R.C."/>
            <person name="Labutti K."/>
            <person name="Haridas S."/>
            <person name="Kuo A."/>
            <person name="Salamov A."/>
            <person name="Ahrendt S.R."/>
            <person name="Lipzen A."/>
            <person name="Sullivan W."/>
            <person name="Andreopoulos W.B."/>
            <person name="Clum A."/>
            <person name="Lindquist E."/>
            <person name="Daum C."/>
            <person name="Ramamoorthy G.K."/>
            <person name="Gryganskyi A."/>
            <person name="Culley D."/>
            <person name="Magnuson J.K."/>
            <person name="James T.Y."/>
            <person name="O'Malley M.A."/>
            <person name="Stajich J.E."/>
            <person name="Spatafora J.W."/>
            <person name="Visel A."/>
            <person name="Grigoriev I.V."/>
        </authorList>
    </citation>
    <scope>NUCLEOTIDE SEQUENCE [LARGE SCALE GENOMIC DNA]</scope>
    <source>
        <strain evidence="2 3">ATCC 12442</strain>
    </source>
</reference>
<dbReference type="InterPro" id="IPR002921">
    <property type="entry name" value="Fungal_lipase-type"/>
</dbReference>